<dbReference type="Proteomes" id="UP001174909">
    <property type="component" value="Unassembled WGS sequence"/>
</dbReference>
<protein>
    <submittedName>
        <fullName evidence="1">Uncharacterized protein</fullName>
    </submittedName>
</protein>
<dbReference type="EMBL" id="CASHTH010002151">
    <property type="protein sequence ID" value="CAI8025448.1"/>
    <property type="molecule type" value="Genomic_DNA"/>
</dbReference>
<evidence type="ECO:0000313" key="1">
    <source>
        <dbReference type="EMBL" id="CAI8025448.1"/>
    </source>
</evidence>
<sequence>SNRLTGTTPDLQSAAWTEDCHTLPPPRFYRTQCDEPGKNTHHVCNKLQHLLNFANVVDCAIIQVQ</sequence>
<evidence type="ECO:0000313" key="2">
    <source>
        <dbReference type="Proteomes" id="UP001174909"/>
    </source>
</evidence>
<dbReference type="AlphaFoldDB" id="A0AA35WL39"/>
<feature type="non-terminal residue" evidence="1">
    <location>
        <position position="1"/>
    </location>
</feature>
<feature type="non-terminal residue" evidence="1">
    <location>
        <position position="65"/>
    </location>
</feature>
<reference evidence="1" key="1">
    <citation type="submission" date="2023-03" db="EMBL/GenBank/DDBJ databases">
        <authorList>
            <person name="Steffen K."/>
            <person name="Cardenas P."/>
        </authorList>
    </citation>
    <scope>NUCLEOTIDE SEQUENCE</scope>
</reference>
<comment type="caution">
    <text evidence="1">The sequence shown here is derived from an EMBL/GenBank/DDBJ whole genome shotgun (WGS) entry which is preliminary data.</text>
</comment>
<proteinExistence type="predicted"/>
<keyword evidence="2" id="KW-1185">Reference proteome</keyword>
<gene>
    <name evidence="1" type="ORF">GBAR_LOCUS14704</name>
</gene>
<accession>A0AA35WL39</accession>
<organism evidence="1 2">
    <name type="scientific">Geodia barretti</name>
    <name type="common">Barrett's horny sponge</name>
    <dbReference type="NCBI Taxonomy" id="519541"/>
    <lineage>
        <taxon>Eukaryota</taxon>
        <taxon>Metazoa</taxon>
        <taxon>Porifera</taxon>
        <taxon>Demospongiae</taxon>
        <taxon>Heteroscleromorpha</taxon>
        <taxon>Tetractinellida</taxon>
        <taxon>Astrophorina</taxon>
        <taxon>Geodiidae</taxon>
        <taxon>Geodia</taxon>
    </lineage>
</organism>
<name>A0AA35WL39_GEOBA</name>